<feature type="transmembrane region" description="Helical" evidence="1">
    <location>
        <begin position="379"/>
        <end position="406"/>
    </location>
</feature>
<feature type="transmembrane region" description="Helical" evidence="1">
    <location>
        <begin position="234"/>
        <end position="257"/>
    </location>
</feature>
<organism evidence="2 3">
    <name type="scientific">Candidatus Synchoanobacter obligatus</name>
    <dbReference type="NCBI Taxonomy" id="2919597"/>
    <lineage>
        <taxon>Bacteria</taxon>
        <taxon>Pseudomonadati</taxon>
        <taxon>Pseudomonadota</taxon>
        <taxon>Gammaproteobacteria</taxon>
        <taxon>Candidatus Comchoanobacterales</taxon>
        <taxon>Candidatus Comchoanobacteraceae</taxon>
        <taxon>Candidatus Synchoanobacter</taxon>
    </lineage>
</organism>
<feature type="transmembrane region" description="Helical" evidence="1">
    <location>
        <begin position="452"/>
        <end position="472"/>
    </location>
</feature>
<gene>
    <name evidence="2" type="ORF">MKS91_01215</name>
</gene>
<evidence type="ECO:0000313" key="3">
    <source>
        <dbReference type="Proteomes" id="UP001320768"/>
    </source>
</evidence>
<keyword evidence="1" id="KW-1133">Transmembrane helix</keyword>
<keyword evidence="1" id="KW-0812">Transmembrane</keyword>
<keyword evidence="3" id="KW-1185">Reference proteome</keyword>
<evidence type="ECO:0000256" key="1">
    <source>
        <dbReference type="SAM" id="Phobius"/>
    </source>
</evidence>
<comment type="caution">
    <text evidence="2">The sequence shown here is derived from an EMBL/GenBank/DDBJ whole genome shotgun (WGS) entry which is preliminary data.</text>
</comment>
<sequence>MQALDQKSQQSSPYISSFALALAITVGFGLTGGISLTASYLKPILTVLPEPMFNLLLNIVLCANIALWTGIQFTGMKGLFSYIQASPKDKYDKRMDTIKSYYPQHEADWATIEHLVQARIRDEQKVSLKNLDLVQEQISKDSAWVSQWWALGGLYKDYLYSMANTGQLITRNSYLNAIIQPGETISTSSPVNEDLKEIVNLAYQAIELDCPQWQFKAERALHNTIKSVVYPMTLINAFMINNIGFIMFGAMSFIQVMGLSNPILMWTAVGYFGLVGSLSALSFSGPSILGAIDTLFGYNAQAQKSLSDLRKLSKSSGFFPLPSYAQKALAIFMGAGIAVGNFMANIAFGEVLFAGKSLFDATLMTSVFSAPFSASTPSIILGVVGGITTWALMSIMFIAGTLTINLPNPSDTKESESSTVRSLFERGAAICLAAFSLASGAALYLGRSIGPFLRAHIAPLMLISLSIVGILGCYQRCSDDENTLLTNMIVSISMISTTFVSYYLNVLPSSIYFQVLPKSLGYLAAATTSVANLELSLPIFKSGCHTLNNATPKLLPESTSLKDSSRSFGEMIRNMIPGV</sequence>
<evidence type="ECO:0000313" key="2">
    <source>
        <dbReference type="EMBL" id="MCP8351914.1"/>
    </source>
</evidence>
<accession>A0ABT1L400</accession>
<keyword evidence="1" id="KW-0472">Membrane</keyword>
<reference evidence="2 3" key="1">
    <citation type="journal article" date="2022" name="Nat. Microbiol.">
        <title>The microbiome of a bacterivorous marine choanoflagellate contains a resource-demanding obligate bacterial associate.</title>
        <authorList>
            <person name="Needham D.M."/>
            <person name="Poirier C."/>
            <person name="Bachy C."/>
            <person name="George E.E."/>
            <person name="Wilken S."/>
            <person name="Yung C.C.M."/>
            <person name="Limardo A.J."/>
            <person name="Morando M."/>
            <person name="Sudek L."/>
            <person name="Malmstrom R.R."/>
            <person name="Keeling P.J."/>
            <person name="Santoro A.E."/>
            <person name="Worden A.Z."/>
        </authorList>
    </citation>
    <scope>NUCLEOTIDE SEQUENCE [LARGE SCALE GENOMIC DNA]</scope>
    <source>
        <strain evidence="2 3">Comchoano-2</strain>
    </source>
</reference>
<dbReference type="Proteomes" id="UP001320768">
    <property type="component" value="Unassembled WGS sequence"/>
</dbReference>
<feature type="transmembrane region" description="Helical" evidence="1">
    <location>
        <begin position="484"/>
        <end position="504"/>
    </location>
</feature>
<proteinExistence type="predicted"/>
<feature type="transmembrane region" description="Helical" evidence="1">
    <location>
        <begin position="328"/>
        <end position="348"/>
    </location>
</feature>
<feature type="transmembrane region" description="Helical" evidence="1">
    <location>
        <begin position="53"/>
        <end position="71"/>
    </location>
</feature>
<feature type="transmembrane region" description="Helical" evidence="1">
    <location>
        <begin position="20"/>
        <end position="41"/>
    </location>
</feature>
<name>A0ABT1L400_9GAMM</name>
<protein>
    <submittedName>
        <fullName evidence="2">Uncharacterized protein</fullName>
    </submittedName>
</protein>
<dbReference type="RefSeq" id="WP_258569022.1">
    <property type="nucleotide sequence ID" value="NZ_JAKUDN010000001.1"/>
</dbReference>
<feature type="transmembrane region" description="Helical" evidence="1">
    <location>
        <begin position="263"/>
        <end position="283"/>
    </location>
</feature>
<dbReference type="EMBL" id="JAKUDN010000001">
    <property type="protein sequence ID" value="MCP8351914.1"/>
    <property type="molecule type" value="Genomic_DNA"/>
</dbReference>
<feature type="transmembrane region" description="Helical" evidence="1">
    <location>
        <begin position="427"/>
        <end position="446"/>
    </location>
</feature>